<feature type="transmembrane region" description="Helical" evidence="2">
    <location>
        <begin position="103"/>
        <end position="121"/>
    </location>
</feature>
<dbReference type="InterPro" id="IPR051675">
    <property type="entry name" value="Endo/Exo/Phosphatase_dom_1"/>
</dbReference>
<keyword evidence="5" id="KW-1185">Reference proteome</keyword>
<name>A0A285VF27_9ACTN</name>
<dbReference type="Pfam" id="PF10531">
    <property type="entry name" value="SLBB"/>
    <property type="match status" value="1"/>
</dbReference>
<proteinExistence type="predicted"/>
<feature type="region of interest" description="Disordered" evidence="1">
    <location>
        <begin position="215"/>
        <end position="234"/>
    </location>
</feature>
<keyword evidence="2" id="KW-0472">Membrane</keyword>
<dbReference type="Pfam" id="PF12836">
    <property type="entry name" value="HHH_3"/>
    <property type="match status" value="1"/>
</dbReference>
<sequence length="294" mass="29946">MRTSPRRSDDADVIRARLRALLDEGFRGGWVPEDEDEGEEEGEEARTPVTQGRSPSGRAEEHHALEGDGAGAEPGADRPPGLGRHRAPDRVVRWNPGRPGARALWIAGLLAALLVIGGTWWDRPQVEPVTPESTGNSAAALPTAGPRVGEAAETATTVVVAVVGLVGRPGLVTVPTGSRVADAVEAAGGFLPGTDPATVNLAAVVSDGQQIAVGAPSPVSGSPSPAGAGAGGPVNLNTATAQDLDALPGIGPVLAQRIVDHRSEQGRFRSVEQLDDVPGIGPAIAAELAELVTV</sequence>
<evidence type="ECO:0000313" key="4">
    <source>
        <dbReference type="EMBL" id="SOC52680.1"/>
    </source>
</evidence>
<evidence type="ECO:0000259" key="3">
    <source>
        <dbReference type="SMART" id="SM00278"/>
    </source>
</evidence>
<evidence type="ECO:0000256" key="2">
    <source>
        <dbReference type="SAM" id="Phobius"/>
    </source>
</evidence>
<feature type="compositionally biased region" description="Low complexity" evidence="1">
    <location>
        <begin position="71"/>
        <end position="81"/>
    </location>
</feature>
<feature type="region of interest" description="Disordered" evidence="1">
    <location>
        <begin position="26"/>
        <end position="93"/>
    </location>
</feature>
<dbReference type="EMBL" id="OBQI01000007">
    <property type="protein sequence ID" value="SOC52680.1"/>
    <property type="molecule type" value="Genomic_DNA"/>
</dbReference>
<dbReference type="GO" id="GO:0015627">
    <property type="term" value="C:type II protein secretion system complex"/>
    <property type="evidence" value="ECO:0007669"/>
    <property type="project" value="TreeGrafter"/>
</dbReference>
<evidence type="ECO:0000256" key="1">
    <source>
        <dbReference type="SAM" id="MobiDB-lite"/>
    </source>
</evidence>
<reference evidence="5" key="1">
    <citation type="submission" date="2017-08" db="EMBL/GenBank/DDBJ databases">
        <authorList>
            <person name="Varghese N."/>
            <person name="Submissions S."/>
        </authorList>
    </citation>
    <scope>NUCLEOTIDE SEQUENCE [LARGE SCALE GENOMIC DNA]</scope>
    <source>
        <strain evidence="5">DSM 4725</strain>
    </source>
</reference>
<dbReference type="Gene3D" id="1.10.150.320">
    <property type="entry name" value="Photosystem II 12 kDa extrinsic protein"/>
    <property type="match status" value="1"/>
</dbReference>
<protein>
    <submittedName>
        <fullName evidence="4">Competence protein ComEA</fullName>
    </submittedName>
</protein>
<dbReference type="Proteomes" id="UP000219435">
    <property type="component" value="Unassembled WGS sequence"/>
</dbReference>
<dbReference type="OrthoDB" id="9758724at2"/>
<evidence type="ECO:0000313" key="5">
    <source>
        <dbReference type="Proteomes" id="UP000219435"/>
    </source>
</evidence>
<dbReference type="PANTHER" id="PTHR21180:SF32">
    <property type="entry name" value="ENDONUCLEASE_EXONUCLEASE_PHOSPHATASE FAMILY DOMAIN-CONTAINING PROTEIN 1"/>
    <property type="match status" value="1"/>
</dbReference>
<dbReference type="InterPro" id="IPR010994">
    <property type="entry name" value="RuvA_2-like"/>
</dbReference>
<dbReference type="GO" id="GO:0015628">
    <property type="term" value="P:protein secretion by the type II secretion system"/>
    <property type="evidence" value="ECO:0007669"/>
    <property type="project" value="TreeGrafter"/>
</dbReference>
<accession>A0A285VF27</accession>
<dbReference type="AlphaFoldDB" id="A0A285VF27"/>
<dbReference type="GO" id="GO:0003677">
    <property type="term" value="F:DNA binding"/>
    <property type="evidence" value="ECO:0007669"/>
    <property type="project" value="InterPro"/>
</dbReference>
<feature type="domain" description="Helix-hairpin-helix DNA-binding motif class 1" evidence="3">
    <location>
        <begin position="242"/>
        <end position="261"/>
    </location>
</feature>
<dbReference type="Gene3D" id="3.10.560.10">
    <property type="entry name" value="Outer membrane lipoprotein wza domain like"/>
    <property type="match status" value="1"/>
</dbReference>
<gene>
    <name evidence="4" type="ORF">SAMN05660748_4116</name>
</gene>
<dbReference type="InterPro" id="IPR019554">
    <property type="entry name" value="Soluble_ligand-bd"/>
</dbReference>
<dbReference type="RefSeq" id="WP_097196862.1">
    <property type="nucleotide sequence ID" value="NZ_OBQI01000007.1"/>
</dbReference>
<feature type="compositionally biased region" description="Low complexity" evidence="1">
    <location>
        <begin position="215"/>
        <end position="227"/>
    </location>
</feature>
<organism evidence="4 5">
    <name type="scientific">Blastococcus aggregatus</name>
    <dbReference type="NCBI Taxonomy" id="38502"/>
    <lineage>
        <taxon>Bacteria</taxon>
        <taxon>Bacillati</taxon>
        <taxon>Actinomycetota</taxon>
        <taxon>Actinomycetes</taxon>
        <taxon>Geodermatophilales</taxon>
        <taxon>Geodermatophilaceae</taxon>
        <taxon>Blastococcus</taxon>
    </lineage>
</organism>
<dbReference type="SUPFAM" id="SSF47781">
    <property type="entry name" value="RuvA domain 2-like"/>
    <property type="match status" value="1"/>
</dbReference>
<feature type="compositionally biased region" description="Acidic residues" evidence="1">
    <location>
        <begin position="32"/>
        <end position="43"/>
    </location>
</feature>
<feature type="domain" description="Helix-hairpin-helix DNA-binding motif class 1" evidence="3">
    <location>
        <begin position="272"/>
        <end position="291"/>
    </location>
</feature>
<dbReference type="SMART" id="SM00278">
    <property type="entry name" value="HhH1"/>
    <property type="match status" value="2"/>
</dbReference>
<dbReference type="InterPro" id="IPR003583">
    <property type="entry name" value="Hlx-hairpin-Hlx_DNA-bd_motif"/>
</dbReference>
<keyword evidence="2" id="KW-1133">Transmembrane helix</keyword>
<keyword evidence="2" id="KW-0812">Transmembrane</keyword>
<dbReference type="GO" id="GO:0006281">
    <property type="term" value="P:DNA repair"/>
    <property type="evidence" value="ECO:0007669"/>
    <property type="project" value="InterPro"/>
</dbReference>
<dbReference type="PANTHER" id="PTHR21180">
    <property type="entry name" value="ENDONUCLEASE/EXONUCLEASE/PHOSPHATASE FAMILY DOMAIN-CONTAINING PROTEIN 1"/>
    <property type="match status" value="1"/>
</dbReference>